<evidence type="ECO:0000313" key="11">
    <source>
        <dbReference type="EMBL" id="SIQ96049.1"/>
    </source>
</evidence>
<dbReference type="PANTHER" id="PTHR33446">
    <property type="entry name" value="PROTEIN TONB-RELATED"/>
    <property type="match status" value="1"/>
</dbReference>
<dbReference type="AlphaFoldDB" id="A0A1N6X122"/>
<comment type="similarity">
    <text evidence="2">Belongs to the TonB family.</text>
</comment>
<keyword evidence="12" id="KW-1185">Reference proteome</keyword>
<keyword evidence="9" id="KW-0472">Membrane</keyword>
<dbReference type="OrthoDB" id="9812355at2"/>
<comment type="subcellular location">
    <subcellularLocation>
        <location evidence="1">Cell inner membrane</location>
        <topology evidence="1">Single-pass membrane protein</topology>
        <orientation evidence="1">Periplasmic side</orientation>
    </subcellularLocation>
</comment>
<dbReference type="Gene3D" id="3.30.1150.10">
    <property type="match status" value="1"/>
</dbReference>
<dbReference type="GO" id="GO:0055085">
    <property type="term" value="P:transmembrane transport"/>
    <property type="evidence" value="ECO:0007669"/>
    <property type="project" value="InterPro"/>
</dbReference>
<keyword evidence="4" id="KW-1003">Cell membrane</keyword>
<dbReference type="STRING" id="1077936.SAMN05421545_1868"/>
<dbReference type="RefSeq" id="WP_007659467.1">
    <property type="nucleotide sequence ID" value="NZ_FTNM01000002.1"/>
</dbReference>
<dbReference type="NCBIfam" id="TIGR01352">
    <property type="entry name" value="tonB_Cterm"/>
    <property type="match status" value="1"/>
</dbReference>
<evidence type="ECO:0000256" key="4">
    <source>
        <dbReference type="ARBA" id="ARBA00022475"/>
    </source>
</evidence>
<dbReference type="InterPro" id="IPR025543">
    <property type="entry name" value="Dodecin-like"/>
</dbReference>
<keyword evidence="5" id="KW-0997">Cell inner membrane</keyword>
<sequence>MKNAITLLFSIFLLTDYQTQAQQSDSLANMALVLPEVEIIYKQESLPATGEKLGEIKFAKGRNTPCDIHDLLSLAKKQAVEKGANAIYVTSIKPPANGRGCFAIAADLYKLQEPYVSTPNPDFPGNVAVTNNNDVYTYTESVPEFPGGESQMLAFITRNFNYPVTALRDRVEGKVIVSYVVQNDGKIGNVQVKQGVRWDLDQEIVRIITSMPEWVPGYQNGKAVHVAYNVPINLSLPQRKKKAAKD</sequence>
<accession>A0A1N6X122</accession>
<evidence type="ECO:0000256" key="5">
    <source>
        <dbReference type="ARBA" id="ARBA00022519"/>
    </source>
</evidence>
<evidence type="ECO:0000256" key="8">
    <source>
        <dbReference type="ARBA" id="ARBA00022989"/>
    </source>
</evidence>
<evidence type="ECO:0000256" key="6">
    <source>
        <dbReference type="ARBA" id="ARBA00022692"/>
    </source>
</evidence>
<dbReference type="SUPFAM" id="SSF74653">
    <property type="entry name" value="TolA/TonB C-terminal domain"/>
    <property type="match status" value="1"/>
</dbReference>
<dbReference type="Pfam" id="PF03544">
    <property type="entry name" value="TonB_C"/>
    <property type="match status" value="1"/>
</dbReference>
<evidence type="ECO:0000256" key="2">
    <source>
        <dbReference type="ARBA" id="ARBA00006555"/>
    </source>
</evidence>
<keyword evidence="3" id="KW-0813">Transport</keyword>
<dbReference type="InterPro" id="IPR051045">
    <property type="entry name" value="TonB-dependent_transducer"/>
</dbReference>
<dbReference type="InterPro" id="IPR037682">
    <property type="entry name" value="TonB_C"/>
</dbReference>
<organism evidence="11 12">
    <name type="scientific">Pontibacter lucknowensis</name>
    <dbReference type="NCBI Taxonomy" id="1077936"/>
    <lineage>
        <taxon>Bacteria</taxon>
        <taxon>Pseudomonadati</taxon>
        <taxon>Bacteroidota</taxon>
        <taxon>Cytophagia</taxon>
        <taxon>Cytophagales</taxon>
        <taxon>Hymenobacteraceae</taxon>
        <taxon>Pontibacter</taxon>
    </lineage>
</organism>
<dbReference type="GO" id="GO:0031992">
    <property type="term" value="F:energy transducer activity"/>
    <property type="evidence" value="ECO:0007669"/>
    <property type="project" value="TreeGrafter"/>
</dbReference>
<keyword evidence="7" id="KW-0653">Protein transport</keyword>
<keyword evidence="8" id="KW-1133">Transmembrane helix</keyword>
<dbReference type="PROSITE" id="PS52015">
    <property type="entry name" value="TONB_CTD"/>
    <property type="match status" value="1"/>
</dbReference>
<dbReference type="Proteomes" id="UP000185924">
    <property type="component" value="Unassembled WGS sequence"/>
</dbReference>
<dbReference type="GO" id="GO:0098797">
    <property type="term" value="C:plasma membrane protein complex"/>
    <property type="evidence" value="ECO:0007669"/>
    <property type="project" value="TreeGrafter"/>
</dbReference>
<keyword evidence="6" id="KW-0812">Transmembrane</keyword>
<evidence type="ECO:0000256" key="9">
    <source>
        <dbReference type="ARBA" id="ARBA00023136"/>
    </source>
</evidence>
<gene>
    <name evidence="11" type="ORF">SAMN05421545_1868</name>
</gene>
<dbReference type="PANTHER" id="PTHR33446:SF2">
    <property type="entry name" value="PROTEIN TONB"/>
    <property type="match status" value="1"/>
</dbReference>
<evidence type="ECO:0000256" key="7">
    <source>
        <dbReference type="ARBA" id="ARBA00022927"/>
    </source>
</evidence>
<dbReference type="EMBL" id="FTNM01000002">
    <property type="protein sequence ID" value="SIQ96049.1"/>
    <property type="molecule type" value="Genomic_DNA"/>
</dbReference>
<dbReference type="InterPro" id="IPR006260">
    <property type="entry name" value="TonB/TolA_C"/>
</dbReference>
<dbReference type="Gene3D" id="3.30.1660.10">
    <property type="entry name" value="Flavin-binding protein dodecin"/>
    <property type="match status" value="1"/>
</dbReference>
<name>A0A1N6X122_9BACT</name>
<feature type="domain" description="TonB C-terminal" evidence="10">
    <location>
        <begin position="147"/>
        <end position="243"/>
    </location>
</feature>
<evidence type="ECO:0000256" key="1">
    <source>
        <dbReference type="ARBA" id="ARBA00004383"/>
    </source>
</evidence>
<dbReference type="GO" id="GO:0015031">
    <property type="term" value="P:protein transport"/>
    <property type="evidence" value="ECO:0007669"/>
    <property type="project" value="UniProtKB-KW"/>
</dbReference>
<evidence type="ECO:0000259" key="10">
    <source>
        <dbReference type="PROSITE" id="PS52015"/>
    </source>
</evidence>
<evidence type="ECO:0000256" key="3">
    <source>
        <dbReference type="ARBA" id="ARBA00022448"/>
    </source>
</evidence>
<protein>
    <submittedName>
        <fullName evidence="11">TonB family C-terminal domain-containing protein</fullName>
    </submittedName>
</protein>
<reference evidence="12" key="1">
    <citation type="submission" date="2017-01" db="EMBL/GenBank/DDBJ databases">
        <authorList>
            <person name="Varghese N."/>
            <person name="Submissions S."/>
        </authorList>
    </citation>
    <scope>NUCLEOTIDE SEQUENCE [LARGE SCALE GENOMIC DNA]</scope>
    <source>
        <strain evidence="12">DM9</strain>
    </source>
</reference>
<proteinExistence type="inferred from homology"/>
<evidence type="ECO:0000313" key="12">
    <source>
        <dbReference type="Proteomes" id="UP000185924"/>
    </source>
</evidence>